<dbReference type="Proteomes" id="UP000179270">
    <property type="component" value="Unassembled WGS sequence"/>
</dbReference>
<proteinExistence type="inferred from homology"/>
<name>A0A1F7IF18_9BACT</name>
<dbReference type="Pfam" id="PF12850">
    <property type="entry name" value="Metallophos_2"/>
    <property type="match status" value="1"/>
</dbReference>
<dbReference type="Gene3D" id="3.60.21.10">
    <property type="match status" value="1"/>
</dbReference>
<dbReference type="EMBL" id="MGAF01000014">
    <property type="protein sequence ID" value="OGK41950.1"/>
    <property type="molecule type" value="Genomic_DNA"/>
</dbReference>
<dbReference type="InterPro" id="IPR029052">
    <property type="entry name" value="Metallo-depent_PP-like"/>
</dbReference>
<dbReference type="GO" id="GO:0016787">
    <property type="term" value="F:hydrolase activity"/>
    <property type="evidence" value="ECO:0007669"/>
    <property type="project" value="InterPro"/>
</dbReference>
<dbReference type="SUPFAM" id="SSF56300">
    <property type="entry name" value="Metallo-dependent phosphatases"/>
    <property type="match status" value="1"/>
</dbReference>
<sequence length="212" mass="25261">MKILVFSDSHLTDKFEIKKFNFLKRIISEADQVIINGDFWDGEMTTFNQFIASDWNKLFPILKERKTVYIYGNHDRKSYSNNKVNLFSLKQGYIYNLKQNGINYIIEHGNRFFITPDEFLPRSITRYSTLITGFFMQKFTFLQFILKKANEIMKSKIQKELKNNDIYVCGHSHWSEFDLKNNFINTGCIESGLAQYLIIDDQKITPMEERYY</sequence>
<organism evidence="3 4">
    <name type="scientific">Candidatus Roizmanbacteria bacterium RIFCSPLOWO2_01_FULL_35_13</name>
    <dbReference type="NCBI Taxonomy" id="1802055"/>
    <lineage>
        <taxon>Bacteria</taxon>
        <taxon>Candidatus Roizmaniibacteriota</taxon>
    </lineage>
</organism>
<dbReference type="InterPro" id="IPR024654">
    <property type="entry name" value="Calcineurin-like_PHP_lpxH"/>
</dbReference>
<evidence type="ECO:0000259" key="2">
    <source>
        <dbReference type="Pfam" id="PF12850"/>
    </source>
</evidence>
<evidence type="ECO:0000256" key="1">
    <source>
        <dbReference type="ARBA" id="ARBA00008950"/>
    </source>
</evidence>
<feature type="domain" description="Calcineurin-like phosphoesterase" evidence="2">
    <location>
        <begin position="1"/>
        <end position="190"/>
    </location>
</feature>
<reference evidence="3 4" key="1">
    <citation type="journal article" date="2016" name="Nat. Commun.">
        <title>Thousands of microbial genomes shed light on interconnected biogeochemical processes in an aquifer system.</title>
        <authorList>
            <person name="Anantharaman K."/>
            <person name="Brown C.T."/>
            <person name="Hug L.A."/>
            <person name="Sharon I."/>
            <person name="Castelle C.J."/>
            <person name="Probst A.J."/>
            <person name="Thomas B.C."/>
            <person name="Singh A."/>
            <person name="Wilkins M.J."/>
            <person name="Karaoz U."/>
            <person name="Brodie E.L."/>
            <person name="Williams K.H."/>
            <person name="Hubbard S.S."/>
            <person name="Banfield J.F."/>
        </authorList>
    </citation>
    <scope>NUCLEOTIDE SEQUENCE [LARGE SCALE GENOMIC DNA]</scope>
</reference>
<gene>
    <name evidence="3" type="ORF">A3A74_04605</name>
</gene>
<comment type="caution">
    <text evidence="3">The sequence shown here is derived from an EMBL/GenBank/DDBJ whole genome shotgun (WGS) entry which is preliminary data.</text>
</comment>
<comment type="similarity">
    <text evidence="1">Belongs to the metallophosphoesterase superfamily. YfcE family.</text>
</comment>
<accession>A0A1F7IF18</accession>
<dbReference type="AlphaFoldDB" id="A0A1F7IF18"/>
<evidence type="ECO:0000313" key="4">
    <source>
        <dbReference type="Proteomes" id="UP000179270"/>
    </source>
</evidence>
<protein>
    <recommendedName>
        <fullName evidence="2">Calcineurin-like phosphoesterase domain-containing protein</fullName>
    </recommendedName>
</protein>
<dbReference type="STRING" id="1802055.A3A74_04605"/>
<evidence type="ECO:0000313" key="3">
    <source>
        <dbReference type="EMBL" id="OGK41950.1"/>
    </source>
</evidence>